<feature type="region of interest" description="Disordered" evidence="1">
    <location>
        <begin position="22"/>
        <end position="45"/>
    </location>
</feature>
<reference evidence="3 4" key="1">
    <citation type="submission" date="2017-03" db="EMBL/GenBank/DDBJ databases">
        <authorList>
            <person name="Afonso C.L."/>
            <person name="Miller P.J."/>
            <person name="Scott M.A."/>
            <person name="Spackman E."/>
            <person name="Goraichik I."/>
            <person name="Dimitrov K.M."/>
            <person name="Suarez D.L."/>
            <person name="Swayne D.E."/>
        </authorList>
    </citation>
    <scope>NUCLEOTIDE SEQUENCE [LARGE SCALE GENOMIC DNA]</scope>
    <source>
        <strain evidence="3">Genome sequencing of Nitrospira japonica strain NJ11</strain>
    </source>
</reference>
<protein>
    <submittedName>
        <fullName evidence="3">Uncharacterized protein</fullName>
    </submittedName>
</protein>
<evidence type="ECO:0000313" key="3">
    <source>
        <dbReference type="EMBL" id="SLM49445.1"/>
    </source>
</evidence>
<organism evidence="3 4">
    <name type="scientific">Nitrospira japonica</name>
    <dbReference type="NCBI Taxonomy" id="1325564"/>
    <lineage>
        <taxon>Bacteria</taxon>
        <taxon>Pseudomonadati</taxon>
        <taxon>Nitrospirota</taxon>
        <taxon>Nitrospiria</taxon>
        <taxon>Nitrospirales</taxon>
        <taxon>Nitrospiraceae</taxon>
        <taxon>Nitrospira</taxon>
    </lineage>
</organism>
<sequence length="249" mass="28553">MRVPILVLVFLVFAALSTLSCSGKPSPHATEEPPPSTGHVDTEDDLMHGDHEAEAVLAMSNPQTHLGPHFRWTTLRPTNQADQATAWDFLRHLRQDLAPFREYRFAEDEGYETFLPNVRQTHYHFTRKTNGFKANFKFDPKQPTSLLYRDAPGGYELEGAMFTAPKWASEEDLNKRIPLSVAQWHAHVNICLPQKKDLQHADWKKFGPKGSILTKAECDQANGRFYPQLFGWMVHIYPYAETPEQIWAH</sequence>
<dbReference type="PROSITE" id="PS51257">
    <property type="entry name" value="PROKAR_LIPOPROTEIN"/>
    <property type="match status" value="1"/>
</dbReference>
<keyword evidence="2" id="KW-0732">Signal</keyword>
<feature type="signal peptide" evidence="2">
    <location>
        <begin position="1"/>
        <end position="23"/>
    </location>
</feature>
<feature type="chain" id="PRO_5010742719" evidence="2">
    <location>
        <begin position="24"/>
        <end position="249"/>
    </location>
</feature>
<dbReference type="AlphaFoldDB" id="A0A1W1I8Y1"/>
<dbReference type="Proteomes" id="UP000192042">
    <property type="component" value="Chromosome I"/>
</dbReference>
<gene>
    <name evidence="3" type="ORF">NSJP_3278</name>
</gene>
<accession>A0A1W1I8Y1</accession>
<proteinExistence type="predicted"/>
<keyword evidence="4" id="KW-1185">Reference proteome</keyword>
<evidence type="ECO:0000256" key="1">
    <source>
        <dbReference type="SAM" id="MobiDB-lite"/>
    </source>
</evidence>
<dbReference type="STRING" id="1325564.NSJP_3278"/>
<dbReference type="RefSeq" id="WP_080887663.1">
    <property type="nucleotide sequence ID" value="NZ_LT828648.1"/>
</dbReference>
<dbReference type="EMBL" id="LT828648">
    <property type="protein sequence ID" value="SLM49445.1"/>
    <property type="molecule type" value="Genomic_DNA"/>
</dbReference>
<name>A0A1W1I8Y1_9BACT</name>
<evidence type="ECO:0000256" key="2">
    <source>
        <dbReference type="SAM" id="SignalP"/>
    </source>
</evidence>
<evidence type="ECO:0000313" key="4">
    <source>
        <dbReference type="Proteomes" id="UP000192042"/>
    </source>
</evidence>
<dbReference type="KEGG" id="nja:NSJP_3278"/>
<dbReference type="OrthoDB" id="118953at2"/>